<dbReference type="EMBL" id="JAIZAY010000017">
    <property type="protein sequence ID" value="KAJ8026153.1"/>
    <property type="molecule type" value="Genomic_DNA"/>
</dbReference>
<name>A0A9Q0YPI4_HOLLE</name>
<proteinExistence type="predicted"/>
<accession>A0A9Q0YPI4</accession>
<comment type="caution">
    <text evidence="1">The sequence shown here is derived from an EMBL/GenBank/DDBJ whole genome shotgun (WGS) entry which is preliminary data.</text>
</comment>
<reference evidence="1" key="1">
    <citation type="submission" date="2021-10" db="EMBL/GenBank/DDBJ databases">
        <title>Tropical sea cucumber genome reveals ecological adaptation and Cuvierian tubules defense mechanism.</title>
        <authorList>
            <person name="Chen T."/>
        </authorList>
    </citation>
    <scope>NUCLEOTIDE SEQUENCE</scope>
    <source>
        <strain evidence="1">Nanhai2018</strain>
        <tissue evidence="1">Muscle</tissue>
    </source>
</reference>
<sequence length="419" mass="46743">MEKFRKQDEIQALDTLGRWEPARILKENEDGTFEVGFLGWGSECNTTVPKESVRAAIHPFYQEIGTIRSRERRATPRESSYLSLLRQLVAGAVVDFNLDNQIVAAEVCVVDRFTRTVTADINGVKRVIHASKIRVPSPPTVVKTRTVTTKKRKNGDALSRRSLGADTSCCPSDTISQSDTLGSDQNRFLRVLTNNGDVFTTGDSAKLMLCGNPVSMGITGLFADSGSQQKKLVAGGFLFGDTDVKVQVPFERLEKASTGILPTISERKLMKTAFKEALQHSLKRSKIDFHYRVQVRRTQIGRHLRNEIRAALKSKLNCRMVSLGVSSLDTDLEILGIDPLKQDTSEFSYKKGNLASLDLLMGDRWDVELQDGRTSFVTSVVFKVNNKDVVIAKVSTAYSWIDALATDHYRRDLRESCTM</sequence>
<dbReference type="AlphaFoldDB" id="A0A9Q0YPI4"/>
<organism evidence="1 2">
    <name type="scientific">Holothuria leucospilota</name>
    <name type="common">Black long sea cucumber</name>
    <name type="synonym">Mertensiothuria leucospilota</name>
    <dbReference type="NCBI Taxonomy" id="206669"/>
    <lineage>
        <taxon>Eukaryota</taxon>
        <taxon>Metazoa</taxon>
        <taxon>Echinodermata</taxon>
        <taxon>Eleutherozoa</taxon>
        <taxon>Echinozoa</taxon>
        <taxon>Holothuroidea</taxon>
        <taxon>Aspidochirotacea</taxon>
        <taxon>Aspidochirotida</taxon>
        <taxon>Holothuriidae</taxon>
        <taxon>Holothuria</taxon>
    </lineage>
</organism>
<evidence type="ECO:0000313" key="2">
    <source>
        <dbReference type="Proteomes" id="UP001152320"/>
    </source>
</evidence>
<evidence type="ECO:0000313" key="1">
    <source>
        <dbReference type="EMBL" id="KAJ8026153.1"/>
    </source>
</evidence>
<protein>
    <submittedName>
        <fullName evidence="1">Uncharacterized protein</fullName>
    </submittedName>
</protein>
<dbReference type="Proteomes" id="UP001152320">
    <property type="component" value="Chromosome 17"/>
</dbReference>
<keyword evidence="2" id="KW-1185">Reference proteome</keyword>
<gene>
    <name evidence="1" type="ORF">HOLleu_33913</name>
</gene>